<evidence type="ECO:0000259" key="8">
    <source>
        <dbReference type="SMART" id="SM00656"/>
    </source>
</evidence>
<feature type="active site" evidence="4">
    <location>
        <position position="255"/>
    </location>
</feature>
<dbReference type="GO" id="GO:0030570">
    <property type="term" value="F:pectate lyase activity"/>
    <property type="evidence" value="ECO:0007669"/>
    <property type="project" value="InterPro"/>
</dbReference>
<keyword evidence="1" id="KW-0378">Hydrolase</keyword>
<feature type="chain" id="PRO_5020475883" evidence="7">
    <location>
        <begin position="20"/>
        <end position="793"/>
    </location>
</feature>
<evidence type="ECO:0000256" key="4">
    <source>
        <dbReference type="PROSITE-ProRule" id="PRU10040"/>
    </source>
</evidence>
<dbReference type="InterPro" id="IPR012334">
    <property type="entry name" value="Pectin_lyas_fold"/>
</dbReference>
<evidence type="ECO:0000256" key="3">
    <source>
        <dbReference type="ARBA" id="ARBA00023239"/>
    </source>
</evidence>
<sequence length="793" mass="85930">MRRAALALCLLTTALSTQAQALLRPQLTAEQAARHQAADYLQGWQPQPLDPSAWRPDWIVAADGSGTHRTVQAALDALPAAEAAKAGAAGEGRRRYILVKPGVYREPLCARGKAPFTLYGDPTAPRPTLVEGRYSAQPKPVGQAVNACVGAAEAASYGTAGSASVALIGEGIQLLHLRIVNDAMDGVRLGQGYPPGAGERGGAQAVALLLQGDRHQLQQLELLGHQDTFCVAREAQRPGPARVHVRDSLIAGDVDFIFGNASLVIEGGTVLSRAGRRAPGEPGHVLAPSTLTSEPYGFLLSGVRMRAEPGLRDGSASLGRAWDQGVKPGSWRADLPEGTRPNGQALIRDSELGPHLGPWAASTARRPFEAGVNRLSEFNNRAAPRDWGRERLALDDGWAAAEGGTTGGSAAAPEDVYEVHNRAELERALAAGSRPKIIRLHRRIDLSRDAQDRPLGYEDYRDPDFDFQAYVQTFDPARWGRRPPEGPLEEARKRSVRRQAERVVLRLPSNTTLIGVGPEAGFINGMVLLERVQNLILRGLHFADAYDFFPAWDPNDNAAGEWNSEYDTLSLRGARHVWIDHCSFDDGPRVDGQARVALGRPLQHHDGLLDITQQSDLVTVSWNRFSRHDKTTLVGGSDAHRQDEGRLRVTFHHNLWEAVKERTPRVRYGQVHLYNNLFVGRSAAAGGGDYAYGYSIGVGLRSRIVSEANVFETSSDIPSRQLVRLLKGQGLRDSGSAHNGRPIDLLALLREAHPEAALIEEPGWSPLLRGPLDPAEAVAQRVRAGAGAIIQSN</sequence>
<dbReference type="SUPFAM" id="SSF51126">
    <property type="entry name" value="Pectin lyase-like"/>
    <property type="match status" value="2"/>
</dbReference>
<dbReference type="SMART" id="SM00656">
    <property type="entry name" value="Amb_all"/>
    <property type="match status" value="1"/>
</dbReference>
<feature type="domain" description="Pectate lyase" evidence="8">
    <location>
        <begin position="479"/>
        <end position="717"/>
    </location>
</feature>
<dbReference type="Pfam" id="PF00544">
    <property type="entry name" value="Pectate_lyase_4"/>
    <property type="match status" value="2"/>
</dbReference>
<dbReference type="GO" id="GO:0000272">
    <property type="term" value="P:polysaccharide catabolic process"/>
    <property type="evidence" value="ECO:0007669"/>
    <property type="project" value="UniProtKB-KW"/>
</dbReference>
<keyword evidence="5" id="KW-0964">Secreted</keyword>
<keyword evidence="10" id="KW-1185">Reference proteome</keyword>
<gene>
    <name evidence="9" type="ORF">DFR39_10894</name>
</gene>
<dbReference type="InterPro" id="IPR011050">
    <property type="entry name" value="Pectin_lyase_fold/virulence"/>
</dbReference>
<evidence type="ECO:0000256" key="6">
    <source>
        <dbReference type="SAM" id="MobiDB-lite"/>
    </source>
</evidence>
<dbReference type="Gene3D" id="2.160.20.10">
    <property type="entry name" value="Single-stranded right-handed beta-helix, Pectin lyase-like"/>
    <property type="match status" value="2"/>
</dbReference>
<dbReference type="Pfam" id="PF01095">
    <property type="entry name" value="Pectinesterase"/>
    <property type="match status" value="1"/>
</dbReference>
<evidence type="ECO:0000256" key="7">
    <source>
        <dbReference type="SAM" id="SignalP"/>
    </source>
</evidence>
<dbReference type="RefSeq" id="WP_133604758.1">
    <property type="nucleotide sequence ID" value="NZ_JAUFPJ010000009.1"/>
</dbReference>
<evidence type="ECO:0000313" key="10">
    <source>
        <dbReference type="Proteomes" id="UP000295357"/>
    </source>
</evidence>
<dbReference type="GO" id="GO:0005576">
    <property type="term" value="C:extracellular region"/>
    <property type="evidence" value="ECO:0007669"/>
    <property type="project" value="UniProtKB-SubCell"/>
</dbReference>
<dbReference type="InterPro" id="IPR000070">
    <property type="entry name" value="Pectinesterase_cat"/>
</dbReference>
<dbReference type="PANTHER" id="PTHR31683">
    <property type="entry name" value="PECTATE LYASE 18-RELATED"/>
    <property type="match status" value="1"/>
</dbReference>
<feature type="signal peptide" evidence="7">
    <location>
        <begin position="1"/>
        <end position="19"/>
    </location>
</feature>
<comment type="caution">
    <text evidence="9">The sequence shown here is derived from an EMBL/GenBank/DDBJ whole genome shotgun (WGS) entry which is preliminary data.</text>
</comment>
<dbReference type="Proteomes" id="UP000295357">
    <property type="component" value="Unassembled WGS sequence"/>
</dbReference>
<comment type="subcellular location">
    <subcellularLocation>
        <location evidence="5">Secreted</location>
    </subcellularLocation>
</comment>
<keyword evidence="7" id="KW-0732">Signal</keyword>
<evidence type="ECO:0000256" key="5">
    <source>
        <dbReference type="RuleBase" id="RU361173"/>
    </source>
</evidence>
<feature type="region of interest" description="Disordered" evidence="6">
    <location>
        <begin position="329"/>
        <end position="351"/>
    </location>
</feature>
<evidence type="ECO:0000256" key="1">
    <source>
        <dbReference type="ARBA" id="ARBA00022801"/>
    </source>
</evidence>
<organism evidence="9 10">
    <name type="scientific">Roseateles asaccharophilus</name>
    <dbReference type="NCBI Taxonomy" id="582607"/>
    <lineage>
        <taxon>Bacteria</taxon>
        <taxon>Pseudomonadati</taxon>
        <taxon>Pseudomonadota</taxon>
        <taxon>Betaproteobacteria</taxon>
        <taxon>Burkholderiales</taxon>
        <taxon>Sphaerotilaceae</taxon>
        <taxon>Roseateles</taxon>
    </lineage>
</organism>
<dbReference type="OrthoDB" id="9804661at2"/>
<comment type="similarity">
    <text evidence="5">Belongs to the polysaccharide lyase 1 family.</text>
</comment>
<protein>
    <submittedName>
        <fullName evidence="9">Pectate lyase</fullName>
    </submittedName>
</protein>
<proteinExistence type="inferred from homology"/>
<keyword evidence="3 5" id="KW-0456">Lyase</keyword>
<name>A0A4V3CIR8_9BURK</name>
<reference evidence="9 10" key="1">
    <citation type="submission" date="2019-03" db="EMBL/GenBank/DDBJ databases">
        <title>Genomic Encyclopedia of Type Strains, Phase IV (KMG-IV): sequencing the most valuable type-strain genomes for metagenomic binning, comparative biology and taxonomic classification.</title>
        <authorList>
            <person name="Goeker M."/>
        </authorList>
    </citation>
    <scope>NUCLEOTIDE SEQUENCE [LARGE SCALE GENOMIC DNA]</scope>
    <source>
        <strain evidence="9 10">DSM 25082</strain>
    </source>
</reference>
<dbReference type="GO" id="GO:0030599">
    <property type="term" value="F:pectinesterase activity"/>
    <property type="evidence" value="ECO:0007669"/>
    <property type="project" value="InterPro"/>
</dbReference>
<keyword evidence="5" id="KW-0119">Carbohydrate metabolism</keyword>
<evidence type="ECO:0000256" key="2">
    <source>
        <dbReference type="ARBA" id="ARBA00023085"/>
    </source>
</evidence>
<dbReference type="PANTHER" id="PTHR31683:SF18">
    <property type="entry name" value="PECTATE LYASE 21-RELATED"/>
    <property type="match status" value="1"/>
</dbReference>
<dbReference type="PROSITE" id="PS00503">
    <property type="entry name" value="PECTINESTERASE_2"/>
    <property type="match status" value="1"/>
</dbReference>
<dbReference type="AlphaFoldDB" id="A0A4V3CIR8"/>
<dbReference type="InterPro" id="IPR033131">
    <property type="entry name" value="Pectinesterase_Asp_AS"/>
</dbReference>
<evidence type="ECO:0000313" key="9">
    <source>
        <dbReference type="EMBL" id="TDP06626.1"/>
    </source>
</evidence>
<dbReference type="InterPro" id="IPR045032">
    <property type="entry name" value="PEL"/>
</dbReference>
<keyword evidence="5" id="KW-0624">Polysaccharide degradation</keyword>
<dbReference type="EMBL" id="SNXE01000008">
    <property type="protein sequence ID" value="TDP06626.1"/>
    <property type="molecule type" value="Genomic_DNA"/>
</dbReference>
<keyword evidence="2" id="KW-0063">Aspartyl esterase</keyword>
<accession>A0A4V3CIR8</accession>
<dbReference type="InterPro" id="IPR002022">
    <property type="entry name" value="Pec_lyase"/>
</dbReference>
<dbReference type="GO" id="GO:0042545">
    <property type="term" value="P:cell wall modification"/>
    <property type="evidence" value="ECO:0007669"/>
    <property type="project" value="InterPro"/>
</dbReference>